<dbReference type="InterPro" id="IPR003730">
    <property type="entry name" value="Cu_polyphenol_OxRdtase"/>
</dbReference>
<dbReference type="Pfam" id="PF02578">
    <property type="entry name" value="Cu-oxidase_4"/>
    <property type="match status" value="1"/>
</dbReference>
<dbReference type="Gene3D" id="3.60.140.10">
    <property type="entry name" value="CNF1/YfiH-like putative cysteine hydrolases"/>
    <property type="match status" value="1"/>
</dbReference>
<dbReference type="EMBL" id="SBBW01000005">
    <property type="protein sequence ID" value="RWU15772.1"/>
    <property type="molecule type" value="Genomic_DNA"/>
</dbReference>
<comment type="similarity">
    <text evidence="4 12">Belongs to the purine nucleoside phosphorylase YfiH/LACC1 family.</text>
</comment>
<dbReference type="PANTHER" id="PTHR30616:SF2">
    <property type="entry name" value="PURINE NUCLEOSIDE PHOSPHORYLASE LACC1"/>
    <property type="match status" value="1"/>
</dbReference>
<dbReference type="CDD" id="cd16833">
    <property type="entry name" value="YfiH"/>
    <property type="match status" value="1"/>
</dbReference>
<comment type="catalytic activity">
    <reaction evidence="10">
        <text>adenosine + phosphate = alpha-D-ribose 1-phosphate + adenine</text>
        <dbReference type="Rhea" id="RHEA:27642"/>
        <dbReference type="ChEBI" id="CHEBI:16335"/>
        <dbReference type="ChEBI" id="CHEBI:16708"/>
        <dbReference type="ChEBI" id="CHEBI:43474"/>
        <dbReference type="ChEBI" id="CHEBI:57720"/>
        <dbReference type="EC" id="2.4.2.1"/>
    </reaction>
    <physiologicalReaction direction="left-to-right" evidence="10">
        <dbReference type="Rhea" id="RHEA:27643"/>
    </physiologicalReaction>
</comment>
<evidence type="ECO:0000256" key="2">
    <source>
        <dbReference type="ARBA" id="ARBA00001947"/>
    </source>
</evidence>
<gene>
    <name evidence="13" type="primary">pgeF</name>
    <name evidence="13" type="ORF">EA138_02380</name>
</gene>
<organism evidence="13 14">
    <name type="scientific">Anoxybacillus flavithermus</name>
    <dbReference type="NCBI Taxonomy" id="33934"/>
    <lineage>
        <taxon>Bacteria</taxon>
        <taxon>Bacillati</taxon>
        <taxon>Bacillota</taxon>
        <taxon>Bacilli</taxon>
        <taxon>Bacillales</taxon>
        <taxon>Anoxybacillaceae</taxon>
        <taxon>Anoxybacillus</taxon>
    </lineage>
</organism>
<comment type="caution">
    <text evidence="13">The sequence shown here is derived from an EMBL/GenBank/DDBJ whole genome shotgun (WGS) entry which is preliminary data.</text>
</comment>
<dbReference type="GO" id="GO:0016787">
    <property type="term" value="F:hydrolase activity"/>
    <property type="evidence" value="ECO:0007669"/>
    <property type="project" value="UniProtKB-KW"/>
</dbReference>
<name>A0AAX2A526_9BACL</name>
<accession>A0AAX2A526</accession>
<evidence type="ECO:0000256" key="5">
    <source>
        <dbReference type="ARBA" id="ARBA00022679"/>
    </source>
</evidence>
<evidence type="ECO:0000313" key="14">
    <source>
        <dbReference type="Proteomes" id="UP000286434"/>
    </source>
</evidence>
<sequence>MIKLYEGCRTMNEIFRQASESLLLFDGWENVSVAFTTKRGGVSTGAFATLNLGMHVADDCDVVYENRKKVAEQLNVSLDRWVCADQVHGVHIEKVTNNHAGKGVRAYDTAVPHTDGLYTSEQDLMLALCFADCVPLYFFSPSKKLIGLAHAGWKGTVHNIAGEMVKRWEEEGVAPQHIHVVIGPSIGRCCYVVDDRVIEFVQKALVNSPQSLYNETSKGQYALDLKEMNKQLLQQAGVPSERIAVSSYCTSCERSLFFSHRRDGGKTGRMMALIGWR</sequence>
<dbReference type="Proteomes" id="UP000286434">
    <property type="component" value="Unassembled WGS sequence"/>
</dbReference>
<dbReference type="NCBIfam" id="TIGR00726">
    <property type="entry name" value="peptidoglycan editing factor PgeF"/>
    <property type="match status" value="1"/>
</dbReference>
<keyword evidence="6" id="KW-0479">Metal-binding</keyword>
<evidence type="ECO:0000256" key="3">
    <source>
        <dbReference type="ARBA" id="ARBA00003215"/>
    </source>
</evidence>
<evidence type="ECO:0000256" key="7">
    <source>
        <dbReference type="ARBA" id="ARBA00022801"/>
    </source>
</evidence>
<dbReference type="AlphaFoldDB" id="A0AAX2A526"/>
<keyword evidence="5" id="KW-0808">Transferase</keyword>
<comment type="catalytic activity">
    <reaction evidence="11">
        <text>S-methyl-5'-thioadenosine + phosphate = 5-(methylsulfanyl)-alpha-D-ribose 1-phosphate + adenine</text>
        <dbReference type="Rhea" id="RHEA:11852"/>
        <dbReference type="ChEBI" id="CHEBI:16708"/>
        <dbReference type="ChEBI" id="CHEBI:17509"/>
        <dbReference type="ChEBI" id="CHEBI:43474"/>
        <dbReference type="ChEBI" id="CHEBI:58533"/>
        <dbReference type="EC" id="2.4.2.28"/>
    </reaction>
    <physiologicalReaction direction="left-to-right" evidence="11">
        <dbReference type="Rhea" id="RHEA:11853"/>
    </physiologicalReaction>
</comment>
<comment type="function">
    <text evidence="3">Purine nucleoside enzyme that catalyzes the phosphorolysis of adenosine and inosine nucleosides, yielding D-ribose 1-phosphate and the respective free bases, adenine and hypoxanthine. Also catalyzes the phosphorolysis of S-methyl-5'-thioadenosine into adenine and S-methyl-5-thio-alpha-D-ribose 1-phosphate. Also has adenosine deaminase activity.</text>
</comment>
<proteinExistence type="inferred from homology"/>
<dbReference type="PANTHER" id="PTHR30616">
    <property type="entry name" value="UNCHARACTERIZED PROTEIN YFIH"/>
    <property type="match status" value="1"/>
</dbReference>
<evidence type="ECO:0000313" key="13">
    <source>
        <dbReference type="EMBL" id="RWU15772.1"/>
    </source>
</evidence>
<keyword evidence="7" id="KW-0378">Hydrolase</keyword>
<evidence type="ECO:0000256" key="10">
    <source>
        <dbReference type="ARBA" id="ARBA00048968"/>
    </source>
</evidence>
<keyword evidence="8" id="KW-0862">Zinc</keyword>
<dbReference type="GO" id="GO:0017061">
    <property type="term" value="F:S-methyl-5-thioadenosine phosphorylase activity"/>
    <property type="evidence" value="ECO:0007669"/>
    <property type="project" value="UniProtKB-EC"/>
</dbReference>
<dbReference type="GO" id="GO:0005507">
    <property type="term" value="F:copper ion binding"/>
    <property type="evidence" value="ECO:0007669"/>
    <property type="project" value="TreeGrafter"/>
</dbReference>
<dbReference type="InterPro" id="IPR011324">
    <property type="entry name" value="Cytotoxic_necrot_fac-like_cat"/>
</dbReference>
<evidence type="ECO:0000256" key="11">
    <source>
        <dbReference type="ARBA" id="ARBA00049893"/>
    </source>
</evidence>
<dbReference type="InterPro" id="IPR038371">
    <property type="entry name" value="Cu_polyphenol_OxRdtase_sf"/>
</dbReference>
<comment type="catalytic activity">
    <reaction evidence="1">
        <text>inosine + phosphate = alpha-D-ribose 1-phosphate + hypoxanthine</text>
        <dbReference type="Rhea" id="RHEA:27646"/>
        <dbReference type="ChEBI" id="CHEBI:17368"/>
        <dbReference type="ChEBI" id="CHEBI:17596"/>
        <dbReference type="ChEBI" id="CHEBI:43474"/>
        <dbReference type="ChEBI" id="CHEBI:57720"/>
        <dbReference type="EC" id="2.4.2.1"/>
    </reaction>
    <physiologicalReaction direction="left-to-right" evidence="1">
        <dbReference type="Rhea" id="RHEA:27647"/>
    </physiologicalReaction>
</comment>
<evidence type="ECO:0000256" key="9">
    <source>
        <dbReference type="ARBA" id="ARBA00047989"/>
    </source>
</evidence>
<comment type="cofactor">
    <cofactor evidence="2">
        <name>Zn(2+)</name>
        <dbReference type="ChEBI" id="CHEBI:29105"/>
    </cofactor>
</comment>
<comment type="catalytic activity">
    <reaction evidence="9">
        <text>adenosine + H2O + H(+) = inosine + NH4(+)</text>
        <dbReference type="Rhea" id="RHEA:24408"/>
        <dbReference type="ChEBI" id="CHEBI:15377"/>
        <dbReference type="ChEBI" id="CHEBI:15378"/>
        <dbReference type="ChEBI" id="CHEBI:16335"/>
        <dbReference type="ChEBI" id="CHEBI:17596"/>
        <dbReference type="ChEBI" id="CHEBI:28938"/>
        <dbReference type="EC" id="3.5.4.4"/>
    </reaction>
    <physiologicalReaction direction="left-to-right" evidence="9">
        <dbReference type="Rhea" id="RHEA:24409"/>
    </physiologicalReaction>
</comment>
<evidence type="ECO:0000256" key="8">
    <source>
        <dbReference type="ARBA" id="ARBA00022833"/>
    </source>
</evidence>
<evidence type="ECO:0000256" key="4">
    <source>
        <dbReference type="ARBA" id="ARBA00007353"/>
    </source>
</evidence>
<dbReference type="SUPFAM" id="SSF64438">
    <property type="entry name" value="CNF1/YfiH-like putative cysteine hydrolases"/>
    <property type="match status" value="1"/>
</dbReference>
<evidence type="ECO:0000256" key="12">
    <source>
        <dbReference type="RuleBase" id="RU361274"/>
    </source>
</evidence>
<reference evidence="13 14" key="1">
    <citation type="submission" date="2019-01" db="EMBL/GenBank/DDBJ databases">
        <title>Anoxybacillus flavithermus in powdered infant formula.</title>
        <authorList>
            <person name="Rhee M.S."/>
            <person name="Choi I.-G."/>
            <person name="Cho T.J."/>
            <person name="Park B."/>
        </authorList>
    </citation>
    <scope>NUCLEOTIDE SEQUENCE [LARGE SCALE GENOMIC DNA]</scope>
    <source>
        <strain evidence="13 14">FHS-PPAM212</strain>
    </source>
</reference>
<evidence type="ECO:0000256" key="6">
    <source>
        <dbReference type="ARBA" id="ARBA00022723"/>
    </source>
</evidence>
<protein>
    <recommendedName>
        <fullName evidence="12">Purine nucleoside phosphorylase</fullName>
    </recommendedName>
</protein>
<evidence type="ECO:0000256" key="1">
    <source>
        <dbReference type="ARBA" id="ARBA00000553"/>
    </source>
</evidence>